<dbReference type="Proteomes" id="UP000298652">
    <property type="component" value="Chromosome 2"/>
</dbReference>
<dbReference type="Pfam" id="PF04578">
    <property type="entry name" value="DUF594"/>
    <property type="match status" value="1"/>
</dbReference>
<evidence type="ECO:0000313" key="2">
    <source>
        <dbReference type="Proteomes" id="UP000298652"/>
    </source>
</evidence>
<keyword evidence="2" id="KW-1185">Reference proteome</keyword>
<gene>
    <name evidence="1" type="ORF">SEVIR_2G009050v2</name>
</gene>
<dbReference type="Gramene" id="TKW30054">
    <property type="protein sequence ID" value="TKW30054"/>
    <property type="gene ID" value="SEVIR_2G009050v2"/>
</dbReference>
<organism evidence="1 2">
    <name type="scientific">Setaria viridis</name>
    <name type="common">Green bristlegrass</name>
    <name type="synonym">Setaria italica subsp. viridis</name>
    <dbReference type="NCBI Taxonomy" id="4556"/>
    <lineage>
        <taxon>Eukaryota</taxon>
        <taxon>Viridiplantae</taxon>
        <taxon>Streptophyta</taxon>
        <taxon>Embryophyta</taxon>
        <taxon>Tracheophyta</taxon>
        <taxon>Spermatophyta</taxon>
        <taxon>Magnoliopsida</taxon>
        <taxon>Liliopsida</taxon>
        <taxon>Poales</taxon>
        <taxon>Poaceae</taxon>
        <taxon>PACMAD clade</taxon>
        <taxon>Panicoideae</taxon>
        <taxon>Panicodae</taxon>
        <taxon>Paniceae</taxon>
        <taxon>Cenchrinae</taxon>
        <taxon>Setaria</taxon>
    </lineage>
</organism>
<name>A0A4U6VMZ3_SETVI</name>
<dbReference type="AlphaFoldDB" id="A0A4U6VMZ3"/>
<evidence type="ECO:0000313" key="1">
    <source>
        <dbReference type="EMBL" id="TKW30054.1"/>
    </source>
</evidence>
<accession>A0A4U6VMZ3</accession>
<dbReference type="InterPro" id="IPR007658">
    <property type="entry name" value="DUF594"/>
</dbReference>
<proteinExistence type="predicted"/>
<evidence type="ECO:0008006" key="3">
    <source>
        <dbReference type="Google" id="ProtNLM"/>
    </source>
</evidence>
<protein>
    <recommendedName>
        <fullName evidence="3">DUF4220 domain-containing protein</fullName>
    </recommendedName>
</protein>
<reference evidence="1" key="1">
    <citation type="submission" date="2019-03" db="EMBL/GenBank/DDBJ databases">
        <title>WGS assembly of Setaria viridis.</title>
        <authorList>
            <person name="Huang P."/>
            <person name="Jenkins J."/>
            <person name="Grimwood J."/>
            <person name="Barry K."/>
            <person name="Healey A."/>
            <person name="Mamidi S."/>
            <person name="Sreedasyam A."/>
            <person name="Shu S."/>
            <person name="Feldman M."/>
            <person name="Wu J."/>
            <person name="Yu Y."/>
            <person name="Chen C."/>
            <person name="Johnson J."/>
            <person name="Rokhsar D."/>
            <person name="Baxter I."/>
            <person name="Schmutz J."/>
            <person name="Brutnell T."/>
            <person name="Kellogg E."/>
        </authorList>
    </citation>
    <scope>NUCLEOTIDE SEQUENCE [LARGE SCALE GENOMIC DNA]</scope>
</reference>
<sequence>MKCLPESTGTSIFRKGVKLGRQLEEMEDDKRWKVLADFWAEMLLYVTPSDNVKEHIEFLANGGEFLTHLWALLTHAGILDRDQRNVLDIENAETSGQPSFSWTGITIQQPMYNPGYPGHLCRKSIGNYRDDGPTTGKLGAKCGRNSQCKSTAPRVIE</sequence>
<dbReference type="EMBL" id="CM016553">
    <property type="protein sequence ID" value="TKW30054.1"/>
    <property type="molecule type" value="Genomic_DNA"/>
</dbReference>